<sequence>MSIECPDRPRTFAQIDVLRREIGGADKKIFGPRWLSRCIVDDGAKPLRRMCLRGTNFLGAMMKTPRKKSF</sequence>
<comment type="caution">
    <text evidence="1">The sequence shown here is derived from an EMBL/GenBank/DDBJ whole genome shotgun (WGS) entry which is preliminary data.</text>
</comment>
<name>A0A562LNI8_9GAMM</name>
<keyword evidence="2" id="KW-1185">Reference proteome</keyword>
<accession>A0A562LNI8</accession>
<dbReference type="Proteomes" id="UP000316471">
    <property type="component" value="Unassembled WGS sequence"/>
</dbReference>
<evidence type="ECO:0000313" key="2">
    <source>
        <dbReference type="Proteomes" id="UP000316471"/>
    </source>
</evidence>
<evidence type="ECO:0000313" key="1">
    <source>
        <dbReference type="EMBL" id="TWI09181.1"/>
    </source>
</evidence>
<dbReference type="RefSeq" id="WP_144815820.1">
    <property type="nucleotide sequence ID" value="NZ_VLKP01000009.1"/>
</dbReference>
<dbReference type="AlphaFoldDB" id="A0A562LNI8"/>
<protein>
    <submittedName>
        <fullName evidence="1">Uncharacterized protein</fullName>
    </submittedName>
</protein>
<proteinExistence type="predicted"/>
<dbReference type="EMBL" id="VLKP01000009">
    <property type="protein sequence ID" value="TWI09181.1"/>
    <property type="molecule type" value="Genomic_DNA"/>
</dbReference>
<gene>
    <name evidence="1" type="ORF">IP93_02344</name>
</gene>
<reference evidence="1 2" key="1">
    <citation type="journal article" date="2015" name="Stand. Genomic Sci.">
        <title>Genomic Encyclopedia of Bacterial and Archaeal Type Strains, Phase III: the genomes of soil and plant-associated and newly described type strains.</title>
        <authorList>
            <person name="Whitman W.B."/>
            <person name="Woyke T."/>
            <person name="Klenk H.P."/>
            <person name="Zhou Y."/>
            <person name="Lilburn T.G."/>
            <person name="Beck B.J."/>
            <person name="De Vos P."/>
            <person name="Vandamme P."/>
            <person name="Eisen J.A."/>
            <person name="Garrity G."/>
            <person name="Hugenholtz P."/>
            <person name="Kyrpides N.C."/>
        </authorList>
    </citation>
    <scope>NUCLEOTIDE SEQUENCE [LARGE SCALE GENOMIC DNA]</scope>
    <source>
        <strain evidence="1 2">CGMCC 1.10136</strain>
    </source>
</reference>
<organism evidence="1 2">
    <name type="scientific">Aerolutibacter ruishenii</name>
    <dbReference type="NCBI Taxonomy" id="686800"/>
    <lineage>
        <taxon>Bacteria</taxon>
        <taxon>Pseudomonadati</taxon>
        <taxon>Pseudomonadota</taxon>
        <taxon>Gammaproteobacteria</taxon>
        <taxon>Lysobacterales</taxon>
        <taxon>Lysobacteraceae</taxon>
        <taxon>Aerolutibacter</taxon>
    </lineage>
</organism>